<dbReference type="InterPro" id="IPR043504">
    <property type="entry name" value="Peptidase_S1_PA_chymotrypsin"/>
</dbReference>
<evidence type="ECO:0000256" key="3">
    <source>
        <dbReference type="ARBA" id="ARBA00022825"/>
    </source>
</evidence>
<evidence type="ECO:0000256" key="1">
    <source>
        <dbReference type="ARBA" id="ARBA00022670"/>
    </source>
</evidence>
<keyword evidence="3" id="KW-0720">Serine protease</keyword>
<keyword evidence="2" id="KW-0378">Hydrolase</keyword>
<dbReference type="PANTHER" id="PTHR24276:SF98">
    <property type="entry name" value="FI18310P1-RELATED"/>
    <property type="match status" value="1"/>
</dbReference>
<keyword evidence="4" id="KW-1015">Disulfide bond</keyword>
<evidence type="ECO:0000256" key="4">
    <source>
        <dbReference type="ARBA" id="ARBA00023157"/>
    </source>
</evidence>
<dbReference type="Proteomes" id="UP000091820">
    <property type="component" value="Unassembled WGS sequence"/>
</dbReference>
<dbReference type="AlphaFoldDB" id="A0A1A9WVT1"/>
<dbReference type="SUPFAM" id="SSF50494">
    <property type="entry name" value="Trypsin-like serine proteases"/>
    <property type="match status" value="1"/>
</dbReference>
<accession>A0A1A9WVT1</accession>
<protein>
    <recommendedName>
        <fullName evidence="7">Peptidase S1 domain-containing protein</fullName>
    </recommendedName>
</protein>
<organism evidence="5 6">
    <name type="scientific">Glossina brevipalpis</name>
    <dbReference type="NCBI Taxonomy" id="37001"/>
    <lineage>
        <taxon>Eukaryota</taxon>
        <taxon>Metazoa</taxon>
        <taxon>Ecdysozoa</taxon>
        <taxon>Arthropoda</taxon>
        <taxon>Hexapoda</taxon>
        <taxon>Insecta</taxon>
        <taxon>Pterygota</taxon>
        <taxon>Neoptera</taxon>
        <taxon>Endopterygota</taxon>
        <taxon>Diptera</taxon>
        <taxon>Brachycera</taxon>
        <taxon>Muscomorpha</taxon>
        <taxon>Hippoboscoidea</taxon>
        <taxon>Glossinidae</taxon>
        <taxon>Glossina</taxon>
    </lineage>
</organism>
<reference evidence="5" key="2">
    <citation type="submission" date="2020-05" db="UniProtKB">
        <authorList>
            <consortium name="EnsemblMetazoa"/>
        </authorList>
    </citation>
    <scope>IDENTIFICATION</scope>
    <source>
        <strain evidence="5">IAEA</strain>
    </source>
</reference>
<dbReference type="VEuPathDB" id="VectorBase:GBRI034289"/>
<reference evidence="6" key="1">
    <citation type="submission" date="2014-03" db="EMBL/GenBank/DDBJ databases">
        <authorList>
            <person name="Aksoy S."/>
            <person name="Warren W."/>
            <person name="Wilson R.K."/>
        </authorList>
    </citation>
    <scope>NUCLEOTIDE SEQUENCE [LARGE SCALE GENOMIC DNA]</scope>
    <source>
        <strain evidence="6">IAEA</strain>
    </source>
</reference>
<evidence type="ECO:0000256" key="2">
    <source>
        <dbReference type="ARBA" id="ARBA00022801"/>
    </source>
</evidence>
<keyword evidence="1" id="KW-0645">Protease</keyword>
<dbReference type="STRING" id="37001.A0A1A9WVT1"/>
<evidence type="ECO:0000313" key="5">
    <source>
        <dbReference type="EnsemblMetazoa" id="GBRI034289-PA"/>
    </source>
</evidence>
<dbReference type="EnsemblMetazoa" id="GBRI034289-RA">
    <property type="protein sequence ID" value="GBRI034289-PA"/>
    <property type="gene ID" value="GBRI034289"/>
</dbReference>
<proteinExistence type="predicted"/>
<dbReference type="PANTHER" id="PTHR24276">
    <property type="entry name" value="POLYSERASE-RELATED"/>
    <property type="match status" value="1"/>
</dbReference>
<dbReference type="GO" id="GO:0006508">
    <property type="term" value="P:proteolysis"/>
    <property type="evidence" value="ECO:0007669"/>
    <property type="project" value="UniProtKB-KW"/>
</dbReference>
<evidence type="ECO:0008006" key="7">
    <source>
        <dbReference type="Google" id="ProtNLM"/>
    </source>
</evidence>
<dbReference type="Gene3D" id="2.40.10.10">
    <property type="entry name" value="Trypsin-like serine proteases"/>
    <property type="match status" value="2"/>
</dbReference>
<dbReference type="InterPro" id="IPR009003">
    <property type="entry name" value="Peptidase_S1_PA"/>
</dbReference>
<sequence>MDLGKYLYTLQNYKAEIVESKTVRLIQFFTPTIVNCNNLLQSRTFAESNKANLIITKYIVSLQITRIEKLDETFGLYHICAGSIVTPKIIVTAATCTGMHGPQHDEVISVTIYISSIKDCNSLYGLTLKKSICVTAETLHGFGTCIGDSGAPLICEVL</sequence>
<keyword evidence="6" id="KW-1185">Reference proteome</keyword>
<name>A0A1A9WVT1_9MUSC</name>
<dbReference type="GO" id="GO:0004252">
    <property type="term" value="F:serine-type endopeptidase activity"/>
    <property type="evidence" value="ECO:0007669"/>
    <property type="project" value="TreeGrafter"/>
</dbReference>
<evidence type="ECO:0000313" key="6">
    <source>
        <dbReference type="Proteomes" id="UP000091820"/>
    </source>
</evidence>
<dbReference type="InterPro" id="IPR050430">
    <property type="entry name" value="Peptidase_S1"/>
</dbReference>